<dbReference type="EMBL" id="LR905573">
    <property type="protein sequence ID" value="CAD7253546.1"/>
    <property type="molecule type" value="Genomic_DNA"/>
</dbReference>
<sequence length="179" mass="19772">MQAWRGYSGLKLRPGFGIYPHPTRPKSRGKILLRSTDVLDHPVIIGNYFKDPDDVKVAIEATRLVLRLGEHPAFKKFGAEFYSKSLPGCQHLTQFTDDYWECQIRQFTYLHWHDVGTCKMGPSTDPGAVVDPTLKVYGVKGLRVADASIMPAIVSGNSMAACIVIGEKASDLIKSAHGL</sequence>
<dbReference type="OrthoDB" id="269227at2759"/>
<reference evidence="3" key="1">
    <citation type="submission" date="2020-11" db="EMBL/GenBank/DDBJ databases">
        <authorList>
            <person name="Tran Van P."/>
        </authorList>
    </citation>
    <scope>NUCLEOTIDE SEQUENCE</scope>
</reference>
<dbReference type="InterPro" id="IPR036188">
    <property type="entry name" value="FAD/NAD-bd_sf"/>
</dbReference>
<evidence type="ECO:0000256" key="1">
    <source>
        <dbReference type="ARBA" id="ARBA00010790"/>
    </source>
</evidence>
<proteinExistence type="inferred from homology"/>
<organism evidence="3">
    <name type="scientific">Darwinula stevensoni</name>
    <dbReference type="NCBI Taxonomy" id="69355"/>
    <lineage>
        <taxon>Eukaryota</taxon>
        <taxon>Metazoa</taxon>
        <taxon>Ecdysozoa</taxon>
        <taxon>Arthropoda</taxon>
        <taxon>Crustacea</taxon>
        <taxon>Oligostraca</taxon>
        <taxon>Ostracoda</taxon>
        <taxon>Podocopa</taxon>
        <taxon>Podocopida</taxon>
        <taxon>Darwinulocopina</taxon>
        <taxon>Darwinuloidea</taxon>
        <taxon>Darwinulidae</taxon>
        <taxon>Darwinula</taxon>
    </lineage>
</organism>
<dbReference type="InterPro" id="IPR007867">
    <property type="entry name" value="GMC_OxRtase_C"/>
</dbReference>
<protein>
    <recommendedName>
        <fullName evidence="2">Glucose-methanol-choline oxidoreductase C-terminal domain-containing protein</fullName>
    </recommendedName>
</protein>
<dbReference type="GO" id="GO:0050660">
    <property type="term" value="F:flavin adenine dinucleotide binding"/>
    <property type="evidence" value="ECO:0007669"/>
    <property type="project" value="InterPro"/>
</dbReference>
<dbReference type="PANTHER" id="PTHR11552:SF227">
    <property type="entry name" value="GLUCOSE DEHYDROGENASE [FAD, QUINONE]-LIKE PROTEIN"/>
    <property type="match status" value="1"/>
</dbReference>
<dbReference type="AlphaFoldDB" id="A0A7R9AGL3"/>
<dbReference type="SUPFAM" id="SSF54373">
    <property type="entry name" value="FAD-linked reductases, C-terminal domain"/>
    <property type="match status" value="1"/>
</dbReference>
<name>A0A7R9AGL3_9CRUS</name>
<keyword evidence="4" id="KW-1185">Reference proteome</keyword>
<comment type="similarity">
    <text evidence="1">Belongs to the GMC oxidoreductase family.</text>
</comment>
<feature type="domain" description="Glucose-methanol-choline oxidoreductase C-terminal" evidence="2">
    <location>
        <begin position="25"/>
        <end position="166"/>
    </location>
</feature>
<evidence type="ECO:0000313" key="3">
    <source>
        <dbReference type="EMBL" id="CAD7253546.1"/>
    </source>
</evidence>
<dbReference type="PANTHER" id="PTHR11552">
    <property type="entry name" value="GLUCOSE-METHANOL-CHOLINE GMC OXIDOREDUCTASE"/>
    <property type="match status" value="1"/>
</dbReference>
<dbReference type="Proteomes" id="UP000677054">
    <property type="component" value="Unassembled WGS sequence"/>
</dbReference>
<accession>A0A7R9AGL3</accession>
<evidence type="ECO:0000313" key="4">
    <source>
        <dbReference type="Proteomes" id="UP000677054"/>
    </source>
</evidence>
<dbReference type="EMBL" id="CAJPEV010006056">
    <property type="protein sequence ID" value="CAG0903796.1"/>
    <property type="molecule type" value="Genomic_DNA"/>
</dbReference>
<dbReference type="Pfam" id="PF05199">
    <property type="entry name" value="GMC_oxred_C"/>
    <property type="match status" value="1"/>
</dbReference>
<gene>
    <name evidence="3" type="ORF">DSTB1V02_LOCUS13295</name>
</gene>
<dbReference type="Gene3D" id="3.50.50.60">
    <property type="entry name" value="FAD/NAD(P)-binding domain"/>
    <property type="match status" value="1"/>
</dbReference>
<dbReference type="SUPFAM" id="SSF51905">
    <property type="entry name" value="FAD/NAD(P)-binding domain"/>
    <property type="match status" value="1"/>
</dbReference>
<dbReference type="GO" id="GO:0016614">
    <property type="term" value="F:oxidoreductase activity, acting on CH-OH group of donors"/>
    <property type="evidence" value="ECO:0007669"/>
    <property type="project" value="InterPro"/>
</dbReference>
<evidence type="ECO:0000259" key="2">
    <source>
        <dbReference type="Pfam" id="PF05199"/>
    </source>
</evidence>
<dbReference type="Gene3D" id="3.30.560.10">
    <property type="entry name" value="Glucose Oxidase, domain 3"/>
    <property type="match status" value="1"/>
</dbReference>
<dbReference type="InterPro" id="IPR012132">
    <property type="entry name" value="GMC_OxRdtase"/>
</dbReference>